<keyword evidence="4 7" id="KW-1133">Transmembrane helix</keyword>
<dbReference type="OrthoDB" id="4454541at2759"/>
<feature type="transmembrane region" description="Helical" evidence="7">
    <location>
        <begin position="197"/>
        <end position="219"/>
    </location>
</feature>
<dbReference type="InterPro" id="IPR036259">
    <property type="entry name" value="MFS_trans_sf"/>
</dbReference>
<comment type="similarity">
    <text evidence="6">Belongs to the major facilitator superfamily. Allantoate permease family.</text>
</comment>
<dbReference type="InterPro" id="IPR011701">
    <property type="entry name" value="MFS"/>
</dbReference>
<dbReference type="Gene3D" id="1.20.1250.20">
    <property type="entry name" value="MFS general substrate transporter like domains"/>
    <property type="match status" value="2"/>
</dbReference>
<feature type="transmembrane region" description="Helical" evidence="7">
    <location>
        <begin position="365"/>
        <end position="384"/>
    </location>
</feature>
<feature type="transmembrane region" description="Helical" evidence="7">
    <location>
        <begin position="425"/>
        <end position="446"/>
    </location>
</feature>
<feature type="transmembrane region" description="Helical" evidence="7">
    <location>
        <begin position="336"/>
        <end position="358"/>
    </location>
</feature>
<gene>
    <name evidence="9" type="ORF">LELG_03479</name>
</gene>
<evidence type="ECO:0000256" key="4">
    <source>
        <dbReference type="ARBA" id="ARBA00022989"/>
    </source>
</evidence>
<dbReference type="KEGG" id="lel:PVL30_002969"/>
<feature type="transmembrane region" description="Helical" evidence="7">
    <location>
        <begin position="135"/>
        <end position="155"/>
    </location>
</feature>
<feature type="domain" description="Major facilitator superfamily (MFS) profile" evidence="8">
    <location>
        <begin position="71"/>
        <end position="483"/>
    </location>
</feature>
<evidence type="ECO:0000256" key="6">
    <source>
        <dbReference type="ARBA" id="ARBA00037968"/>
    </source>
</evidence>
<dbReference type="EMBL" id="CH981527">
    <property type="protein sequence ID" value="EDK45300.1"/>
    <property type="molecule type" value="Genomic_DNA"/>
</dbReference>
<feature type="transmembrane region" description="Helical" evidence="7">
    <location>
        <begin position="167"/>
        <end position="190"/>
    </location>
</feature>
<feature type="transmembrane region" description="Helical" evidence="7">
    <location>
        <begin position="458"/>
        <end position="479"/>
    </location>
</feature>
<proteinExistence type="inferred from homology"/>
<dbReference type="SUPFAM" id="SSF103473">
    <property type="entry name" value="MFS general substrate transporter"/>
    <property type="match status" value="1"/>
</dbReference>
<dbReference type="AlphaFoldDB" id="A5E1J2"/>
<dbReference type="PANTHER" id="PTHR43791">
    <property type="entry name" value="PERMEASE-RELATED"/>
    <property type="match status" value="1"/>
</dbReference>
<keyword evidence="3 7" id="KW-0812">Transmembrane</keyword>
<keyword evidence="2" id="KW-0813">Transport</keyword>
<protein>
    <recommendedName>
        <fullName evidence="8">Major facilitator superfamily (MFS) profile domain-containing protein</fullName>
    </recommendedName>
</protein>
<dbReference type="GO" id="GO:0016020">
    <property type="term" value="C:membrane"/>
    <property type="evidence" value="ECO:0007669"/>
    <property type="project" value="UniProtKB-SubCell"/>
</dbReference>
<evidence type="ECO:0000256" key="7">
    <source>
        <dbReference type="SAM" id="Phobius"/>
    </source>
</evidence>
<accession>A5E1J2</accession>
<evidence type="ECO:0000313" key="9">
    <source>
        <dbReference type="EMBL" id="EDK45300.1"/>
    </source>
</evidence>
<evidence type="ECO:0000256" key="5">
    <source>
        <dbReference type="ARBA" id="ARBA00023136"/>
    </source>
</evidence>
<dbReference type="Proteomes" id="UP000001996">
    <property type="component" value="Unassembled WGS sequence"/>
</dbReference>
<dbReference type="PANTHER" id="PTHR43791:SF97">
    <property type="entry name" value="ALLANTOATE TRANSPORTER, PUTATIVE (AFU_ORTHOLOGUE AFUA_1G14700)-RELATED"/>
    <property type="match status" value="1"/>
</dbReference>
<sequence>MQTPSTITSNTMEKEPEVNVSVTGEKLQTINSHDTNAIGYELYEKAQEIYSDEEEESKKYSHVLKKIDRRIIPILCITYTLQFLDKLSLNYAAAYSLKEDLNLVGQRYSWVAAIFNFGYLFWAMPGNYIVQRVPVAKYTGFMLFSWAIILVGHVGLKNYGGALVIRFILGMFEASISPSCMAICGSFYTIKQQPIRMCIFLSFNGVATMVGALLGFGLGHATNASIKPWKLIFLVIGLLNLVWSGMFLWLCPDSPERAKFLNEEEKAVLVNHIAKNNQGMKDHHFKKYQVWEALQDSVVWMLALVGLGCGVINGGSSNFASALIKGFGFSGLQATALQLPTGAIELVMVVLGGIVAFAIKNTRCIVLFVFCIAPLGGLIGLHVIPLSNKWSLVGCAWLQFIIGGPFIMSWILLNANVSGSTKRTIANGFWFTLYAAGNIIGANIFIAEQAPRYRSGIIGLLTSYCGIMVLAILMALVMIRRNKLKRAAQVGVSEEDRKQEAILAGFKGMTDFENPGFRYSL</sequence>
<feature type="transmembrane region" description="Helical" evidence="7">
    <location>
        <begin position="231"/>
        <end position="251"/>
    </location>
</feature>
<feature type="transmembrane region" description="Helical" evidence="7">
    <location>
        <begin position="390"/>
        <end position="413"/>
    </location>
</feature>
<dbReference type="InParanoid" id="A5E1J2"/>
<dbReference type="eggNOG" id="KOG2533">
    <property type="taxonomic scope" value="Eukaryota"/>
</dbReference>
<keyword evidence="5 7" id="KW-0472">Membrane</keyword>
<feature type="transmembrane region" description="Helical" evidence="7">
    <location>
        <begin position="297"/>
        <end position="316"/>
    </location>
</feature>
<dbReference type="GO" id="GO:0022857">
    <property type="term" value="F:transmembrane transporter activity"/>
    <property type="evidence" value="ECO:0007669"/>
    <property type="project" value="InterPro"/>
</dbReference>
<dbReference type="GeneID" id="5232377"/>
<dbReference type="FunFam" id="1.20.1250.20:FF:000064">
    <property type="entry name" value="MFS allantoate transporter"/>
    <property type="match status" value="1"/>
</dbReference>
<evidence type="ECO:0000259" key="8">
    <source>
        <dbReference type="PROSITE" id="PS50850"/>
    </source>
</evidence>
<dbReference type="InterPro" id="IPR020846">
    <property type="entry name" value="MFS_dom"/>
</dbReference>
<dbReference type="VEuPathDB" id="FungiDB:LELG_03479"/>
<keyword evidence="10" id="KW-1185">Reference proteome</keyword>
<evidence type="ECO:0000256" key="2">
    <source>
        <dbReference type="ARBA" id="ARBA00022448"/>
    </source>
</evidence>
<evidence type="ECO:0000256" key="1">
    <source>
        <dbReference type="ARBA" id="ARBA00004141"/>
    </source>
</evidence>
<comment type="subcellular location">
    <subcellularLocation>
        <location evidence="1">Membrane</location>
        <topology evidence="1">Multi-pass membrane protein</topology>
    </subcellularLocation>
</comment>
<dbReference type="PROSITE" id="PS50850">
    <property type="entry name" value="MFS"/>
    <property type="match status" value="1"/>
</dbReference>
<feature type="transmembrane region" description="Helical" evidence="7">
    <location>
        <begin position="104"/>
        <end position="123"/>
    </location>
</feature>
<dbReference type="Pfam" id="PF07690">
    <property type="entry name" value="MFS_1"/>
    <property type="match status" value="1"/>
</dbReference>
<dbReference type="HOGENOM" id="CLU_001265_0_5_1"/>
<organism evidence="9 10">
    <name type="scientific">Lodderomyces elongisporus (strain ATCC 11503 / CBS 2605 / JCM 1781 / NBRC 1676 / NRRL YB-4239)</name>
    <name type="common">Yeast</name>
    <name type="synonym">Saccharomyces elongisporus</name>
    <dbReference type="NCBI Taxonomy" id="379508"/>
    <lineage>
        <taxon>Eukaryota</taxon>
        <taxon>Fungi</taxon>
        <taxon>Dikarya</taxon>
        <taxon>Ascomycota</taxon>
        <taxon>Saccharomycotina</taxon>
        <taxon>Pichiomycetes</taxon>
        <taxon>Debaryomycetaceae</taxon>
        <taxon>Candida/Lodderomyces clade</taxon>
        <taxon>Lodderomyces</taxon>
    </lineage>
</organism>
<evidence type="ECO:0000256" key="3">
    <source>
        <dbReference type="ARBA" id="ARBA00022692"/>
    </source>
</evidence>
<reference evidence="9 10" key="1">
    <citation type="journal article" date="2009" name="Nature">
        <title>Evolution of pathogenicity and sexual reproduction in eight Candida genomes.</title>
        <authorList>
            <person name="Butler G."/>
            <person name="Rasmussen M.D."/>
            <person name="Lin M.F."/>
            <person name="Santos M.A."/>
            <person name="Sakthikumar S."/>
            <person name="Munro C.A."/>
            <person name="Rheinbay E."/>
            <person name="Grabherr M."/>
            <person name="Forche A."/>
            <person name="Reedy J.L."/>
            <person name="Agrafioti I."/>
            <person name="Arnaud M.B."/>
            <person name="Bates S."/>
            <person name="Brown A.J."/>
            <person name="Brunke S."/>
            <person name="Costanzo M.C."/>
            <person name="Fitzpatrick D.A."/>
            <person name="de Groot P.W."/>
            <person name="Harris D."/>
            <person name="Hoyer L.L."/>
            <person name="Hube B."/>
            <person name="Klis F.M."/>
            <person name="Kodira C."/>
            <person name="Lennard N."/>
            <person name="Logue M.E."/>
            <person name="Martin R."/>
            <person name="Neiman A.M."/>
            <person name="Nikolaou E."/>
            <person name="Quail M.A."/>
            <person name="Quinn J."/>
            <person name="Santos M.C."/>
            <person name="Schmitzberger F.F."/>
            <person name="Sherlock G."/>
            <person name="Shah P."/>
            <person name="Silverstein K.A."/>
            <person name="Skrzypek M.S."/>
            <person name="Soll D."/>
            <person name="Staggs R."/>
            <person name="Stansfield I."/>
            <person name="Stumpf M.P."/>
            <person name="Sudbery P.E."/>
            <person name="Srikantha T."/>
            <person name="Zeng Q."/>
            <person name="Berman J."/>
            <person name="Berriman M."/>
            <person name="Heitman J."/>
            <person name="Gow N.A."/>
            <person name="Lorenz M.C."/>
            <person name="Birren B.W."/>
            <person name="Kellis M."/>
            <person name="Cuomo C.A."/>
        </authorList>
    </citation>
    <scope>NUCLEOTIDE SEQUENCE [LARGE SCALE GENOMIC DNA]</scope>
    <source>
        <strain evidence="10">ATCC 11503 / BCRC 21390 / CBS 2605 / JCM 1781 / NBRC 1676 / NRRL YB-4239</strain>
    </source>
</reference>
<dbReference type="OMA" id="FLWLMPD"/>
<evidence type="ECO:0000313" key="10">
    <source>
        <dbReference type="Proteomes" id="UP000001996"/>
    </source>
</evidence>
<feature type="transmembrane region" description="Helical" evidence="7">
    <location>
        <begin position="67"/>
        <end position="84"/>
    </location>
</feature>
<name>A5E1J2_LODEL</name>